<comment type="caution">
    <text evidence="1">The sequence shown here is derived from an EMBL/GenBank/DDBJ whole genome shotgun (WGS) entry which is preliminary data.</text>
</comment>
<dbReference type="PANTHER" id="PTHR20933:SF4">
    <property type="entry name" value="F-BOX INVOLVED IN POLYQ PATHOGENESIS, ISOFORM A"/>
    <property type="match status" value="1"/>
</dbReference>
<keyword evidence="2" id="KW-1185">Reference proteome</keyword>
<organism evidence="1 2">
    <name type="scientific">Batillaria attramentaria</name>
    <dbReference type="NCBI Taxonomy" id="370345"/>
    <lineage>
        <taxon>Eukaryota</taxon>
        <taxon>Metazoa</taxon>
        <taxon>Spiralia</taxon>
        <taxon>Lophotrochozoa</taxon>
        <taxon>Mollusca</taxon>
        <taxon>Gastropoda</taxon>
        <taxon>Caenogastropoda</taxon>
        <taxon>Sorbeoconcha</taxon>
        <taxon>Cerithioidea</taxon>
        <taxon>Batillariidae</taxon>
        <taxon>Batillaria</taxon>
    </lineage>
</organism>
<dbReference type="PANTHER" id="PTHR20933">
    <property type="entry name" value="F-BOX ONLY PROTEIN 33"/>
    <property type="match status" value="1"/>
</dbReference>
<dbReference type="Proteomes" id="UP001519460">
    <property type="component" value="Unassembled WGS sequence"/>
</dbReference>
<dbReference type="EMBL" id="JACVVK020000440">
    <property type="protein sequence ID" value="KAK7474323.1"/>
    <property type="molecule type" value="Genomic_DNA"/>
</dbReference>
<dbReference type="InterPro" id="IPR032675">
    <property type="entry name" value="LRR_dom_sf"/>
</dbReference>
<evidence type="ECO:0000313" key="2">
    <source>
        <dbReference type="Proteomes" id="UP001519460"/>
    </source>
</evidence>
<proteinExistence type="predicted"/>
<protein>
    <submittedName>
        <fullName evidence="1">Uncharacterized protein</fullName>
    </submittedName>
</protein>
<evidence type="ECO:0000313" key="1">
    <source>
        <dbReference type="EMBL" id="KAK7474323.1"/>
    </source>
</evidence>
<name>A0ABD0JH85_9CAEN</name>
<reference evidence="1 2" key="1">
    <citation type="journal article" date="2023" name="Sci. Data">
        <title>Genome assembly of the Korean intertidal mud-creeper Batillaria attramentaria.</title>
        <authorList>
            <person name="Patra A.K."/>
            <person name="Ho P.T."/>
            <person name="Jun S."/>
            <person name="Lee S.J."/>
            <person name="Kim Y."/>
            <person name="Won Y.J."/>
        </authorList>
    </citation>
    <scope>NUCLEOTIDE SEQUENCE [LARGE SCALE GENOMIC DNA]</scope>
    <source>
        <strain evidence="1">Wonlab-2016</strain>
    </source>
</reference>
<gene>
    <name evidence="1" type="ORF">BaRGS_00034458</name>
</gene>
<accession>A0ABD0JH85</accession>
<dbReference type="SUPFAM" id="SSF52047">
    <property type="entry name" value="RNI-like"/>
    <property type="match status" value="1"/>
</dbReference>
<dbReference type="Gene3D" id="3.80.10.10">
    <property type="entry name" value="Ribonuclease Inhibitor"/>
    <property type="match status" value="1"/>
</dbReference>
<dbReference type="AlphaFoldDB" id="A0ABD0JH85"/>
<sequence>MSVPWETSCVHELDLTSTELSEECLENVLLRMPGFTYLGLGYCEFFSDKVLEKLMEMGKFNRLQALDISYTHALSENAIYQFLHNHGINLRGLMLIGKSKLTENFWLNVIPFLKNISQLTAGSRAYLVLSEPGICVLGTANGWFLRMQSRVHVDQIVEAFAQFCPRLERLEIQWDPDTIRFSDKSNKFIDHIRLRCPYLKSLTLSDGEYYELVKSNFERADRNKVVRTTTNYKTSIVSLLTNYNDLLFN</sequence>